<dbReference type="eggNOG" id="COG0189">
    <property type="taxonomic scope" value="Bacteria"/>
</dbReference>
<dbReference type="GO" id="GO:0005737">
    <property type="term" value="C:cytoplasm"/>
    <property type="evidence" value="ECO:0007669"/>
    <property type="project" value="TreeGrafter"/>
</dbReference>
<dbReference type="Proteomes" id="UP000011910">
    <property type="component" value="Unassembled WGS sequence"/>
</dbReference>
<name>M7N336_9BACT</name>
<feature type="domain" description="Prokaryotic glutathione synthetase ATP-binding" evidence="1">
    <location>
        <begin position="1"/>
        <end position="142"/>
    </location>
</feature>
<dbReference type="GO" id="GO:0005524">
    <property type="term" value="F:ATP binding"/>
    <property type="evidence" value="ECO:0007669"/>
    <property type="project" value="InterPro"/>
</dbReference>
<dbReference type="Gene3D" id="3.30.1490.20">
    <property type="entry name" value="ATP-grasp fold, A domain"/>
    <property type="match status" value="1"/>
</dbReference>
<dbReference type="GO" id="GO:0004363">
    <property type="term" value="F:glutathione synthase activity"/>
    <property type="evidence" value="ECO:0007669"/>
    <property type="project" value="UniProtKB-EC"/>
</dbReference>
<accession>M7N336</accession>
<dbReference type="AlphaFoldDB" id="M7N336"/>
<dbReference type="EC" id="6.3.2.3" evidence="2"/>
<proteinExistence type="predicted"/>
<dbReference type="InterPro" id="IPR013815">
    <property type="entry name" value="ATP_grasp_subdomain_1"/>
</dbReference>
<gene>
    <name evidence="2" type="primary">gshB</name>
    <name evidence="2" type="ORF">ADICEAN_03183</name>
</gene>
<evidence type="ECO:0000313" key="2">
    <source>
        <dbReference type="EMBL" id="EMR01697.1"/>
    </source>
</evidence>
<protein>
    <submittedName>
        <fullName evidence="2">Glutathione synthetase</fullName>
        <ecNumber evidence="2">6.3.2.3</ecNumber>
    </submittedName>
</protein>
<dbReference type="PANTHER" id="PTHR21621:SF4">
    <property type="entry name" value="GLUTATHIONE SYNTHETASE"/>
    <property type="match status" value="1"/>
</dbReference>
<keyword evidence="3" id="KW-1185">Reference proteome</keyword>
<dbReference type="Pfam" id="PF02955">
    <property type="entry name" value="GSH-S_ATP"/>
    <property type="match status" value="1"/>
</dbReference>
<dbReference type="EMBL" id="AODQ01000096">
    <property type="protein sequence ID" value="EMR01697.1"/>
    <property type="molecule type" value="Genomic_DNA"/>
</dbReference>
<dbReference type="PANTHER" id="PTHR21621">
    <property type="entry name" value="RIBOSOMAL PROTEIN S6 MODIFICATION PROTEIN"/>
    <property type="match status" value="1"/>
</dbReference>
<comment type="caution">
    <text evidence="2">The sequence shown here is derived from an EMBL/GenBank/DDBJ whole genome shotgun (WGS) entry which is preliminary data.</text>
</comment>
<organism evidence="2 3">
    <name type="scientific">Cesiribacter andamanensis AMV16</name>
    <dbReference type="NCBI Taxonomy" id="1279009"/>
    <lineage>
        <taxon>Bacteria</taxon>
        <taxon>Pseudomonadati</taxon>
        <taxon>Bacteroidota</taxon>
        <taxon>Cytophagia</taxon>
        <taxon>Cytophagales</taxon>
        <taxon>Cesiribacteraceae</taxon>
        <taxon>Cesiribacter</taxon>
    </lineage>
</organism>
<dbReference type="PATRIC" id="fig|1279009.4.peg.3231"/>
<evidence type="ECO:0000313" key="3">
    <source>
        <dbReference type="Proteomes" id="UP000011910"/>
    </source>
</evidence>
<dbReference type="STRING" id="1279009.ADICEAN_03183"/>
<dbReference type="RefSeq" id="WP_009196566.1">
    <property type="nucleotide sequence ID" value="NZ_AODQ01000096.1"/>
</dbReference>
<sequence>MKPLQGSGGQGVFLVNEKNEANLNSMIEANLRDGYIIVQEYLPEAAQGDIRLFMINGEIFEPDGKLAAMHRFNDTGDARNNVSAGGKIKKAKLTDEIRELASWVRPKLVQDGVFICGLDIAGKKLMETNIFSPGGLTDINNMMEYNFAAPLCEAIERKVEYRRVYGPGRLSNKLLNTL</sequence>
<dbReference type="InterPro" id="IPR004218">
    <property type="entry name" value="GSHS_ATP-bd"/>
</dbReference>
<dbReference type="Gene3D" id="3.30.470.20">
    <property type="entry name" value="ATP-grasp fold, B domain"/>
    <property type="match status" value="1"/>
</dbReference>
<evidence type="ECO:0000259" key="1">
    <source>
        <dbReference type="Pfam" id="PF02955"/>
    </source>
</evidence>
<reference evidence="2 3" key="1">
    <citation type="journal article" date="2013" name="Genome Announc.">
        <title>Draft Genome Sequence of Cesiribacter andamanensis Strain AMV16T, Isolated from a Soil Sample from a Mud Volcano in the Andaman Islands, India.</title>
        <authorList>
            <person name="Shivaji S."/>
            <person name="Ara S."/>
            <person name="Begum Z."/>
            <person name="Srinivas T.N."/>
            <person name="Singh A."/>
            <person name="Kumar Pinnaka A."/>
        </authorList>
    </citation>
    <scope>NUCLEOTIDE SEQUENCE [LARGE SCALE GENOMIC DNA]</scope>
    <source>
        <strain evidence="2 3">AMV16</strain>
    </source>
</reference>
<dbReference type="SUPFAM" id="SSF56059">
    <property type="entry name" value="Glutathione synthetase ATP-binding domain-like"/>
    <property type="match status" value="1"/>
</dbReference>
<keyword evidence="2" id="KW-0436">Ligase</keyword>